<dbReference type="SMART" id="SM00835">
    <property type="entry name" value="Cupin_1"/>
    <property type="match status" value="1"/>
</dbReference>
<evidence type="ECO:0000313" key="4">
    <source>
        <dbReference type="Proteomes" id="UP001595839"/>
    </source>
</evidence>
<feature type="region of interest" description="Disordered" evidence="1">
    <location>
        <begin position="115"/>
        <end position="134"/>
    </location>
</feature>
<evidence type="ECO:0000313" key="3">
    <source>
        <dbReference type="EMBL" id="MFC4506705.1"/>
    </source>
</evidence>
<comment type="caution">
    <text evidence="3">The sequence shown here is derived from an EMBL/GenBank/DDBJ whole genome shotgun (WGS) entry which is preliminary data.</text>
</comment>
<reference evidence="4" key="1">
    <citation type="journal article" date="2019" name="Int. J. Syst. Evol. Microbiol.">
        <title>The Global Catalogue of Microorganisms (GCM) 10K type strain sequencing project: providing services to taxonomists for standard genome sequencing and annotation.</title>
        <authorList>
            <consortium name="The Broad Institute Genomics Platform"/>
            <consortium name="The Broad Institute Genome Sequencing Center for Infectious Disease"/>
            <person name="Wu L."/>
            <person name="Ma J."/>
        </authorList>
    </citation>
    <scope>NUCLEOTIDE SEQUENCE [LARGE SCALE GENOMIC DNA]</scope>
    <source>
        <strain evidence="4">CGMCC 4.7177</strain>
    </source>
</reference>
<name>A0ABV9B6S0_9ACTN</name>
<evidence type="ECO:0000259" key="2">
    <source>
        <dbReference type="SMART" id="SM00835"/>
    </source>
</evidence>
<dbReference type="InterPro" id="IPR014710">
    <property type="entry name" value="RmlC-like_jellyroll"/>
</dbReference>
<dbReference type="EMBL" id="JBHSFK010000046">
    <property type="protein sequence ID" value="MFC4506705.1"/>
    <property type="molecule type" value="Genomic_DNA"/>
</dbReference>
<dbReference type="Gene3D" id="2.60.120.10">
    <property type="entry name" value="Jelly Rolls"/>
    <property type="match status" value="1"/>
</dbReference>
<protein>
    <submittedName>
        <fullName evidence="3">Cupin domain-containing protein</fullName>
    </submittedName>
</protein>
<dbReference type="InterPro" id="IPR013096">
    <property type="entry name" value="Cupin_2"/>
</dbReference>
<sequence length="134" mass="14140">MTASTPQPSPDGTGGPDDMVWLTPTMSMRTLGDLGTLSMDYLEIHPGSVRTPVVHDDGEEILYLLNGELEFILGTDTFTLSAGQAVAVPRGTPHGSTNRSGQTVRMLAANSPAFRPEQERAFGQLAPAAPEGTS</sequence>
<feature type="domain" description="Cupin type-1" evidence="2">
    <location>
        <begin position="20"/>
        <end position="130"/>
    </location>
</feature>
<dbReference type="Proteomes" id="UP001595839">
    <property type="component" value="Unassembled WGS sequence"/>
</dbReference>
<dbReference type="RefSeq" id="WP_381184981.1">
    <property type="nucleotide sequence ID" value="NZ_JBHSFK010000046.1"/>
</dbReference>
<organism evidence="3 4">
    <name type="scientific">Streptomyces vulcanius</name>
    <dbReference type="NCBI Taxonomy" id="1441876"/>
    <lineage>
        <taxon>Bacteria</taxon>
        <taxon>Bacillati</taxon>
        <taxon>Actinomycetota</taxon>
        <taxon>Actinomycetes</taxon>
        <taxon>Kitasatosporales</taxon>
        <taxon>Streptomycetaceae</taxon>
        <taxon>Streptomyces</taxon>
    </lineage>
</organism>
<dbReference type="Pfam" id="PF07883">
    <property type="entry name" value="Cupin_2"/>
    <property type="match status" value="1"/>
</dbReference>
<dbReference type="InterPro" id="IPR011051">
    <property type="entry name" value="RmlC_Cupin_sf"/>
</dbReference>
<dbReference type="CDD" id="cd02208">
    <property type="entry name" value="cupin_RmlC-like"/>
    <property type="match status" value="1"/>
</dbReference>
<keyword evidence="4" id="KW-1185">Reference proteome</keyword>
<dbReference type="InterPro" id="IPR006045">
    <property type="entry name" value="Cupin_1"/>
</dbReference>
<dbReference type="SUPFAM" id="SSF51182">
    <property type="entry name" value="RmlC-like cupins"/>
    <property type="match status" value="1"/>
</dbReference>
<evidence type="ECO:0000256" key="1">
    <source>
        <dbReference type="SAM" id="MobiDB-lite"/>
    </source>
</evidence>
<accession>A0ABV9B6S0</accession>
<gene>
    <name evidence="3" type="ORF">ACFPIH_45900</name>
</gene>
<proteinExistence type="predicted"/>